<dbReference type="Gene3D" id="2.130.10.10">
    <property type="entry name" value="YVTN repeat-like/Quinoprotein amine dehydrogenase"/>
    <property type="match status" value="2"/>
</dbReference>
<organism evidence="11 12">
    <name type="scientific">Boothiomyces macroporosus</name>
    <dbReference type="NCBI Taxonomy" id="261099"/>
    <lineage>
        <taxon>Eukaryota</taxon>
        <taxon>Fungi</taxon>
        <taxon>Fungi incertae sedis</taxon>
        <taxon>Chytridiomycota</taxon>
        <taxon>Chytridiomycota incertae sedis</taxon>
        <taxon>Chytridiomycetes</taxon>
        <taxon>Rhizophydiales</taxon>
        <taxon>Terramycetaceae</taxon>
        <taxon>Boothiomyces</taxon>
    </lineage>
</organism>
<dbReference type="GO" id="GO:0003729">
    <property type="term" value="F:mRNA binding"/>
    <property type="evidence" value="ECO:0007669"/>
    <property type="project" value="TreeGrafter"/>
</dbReference>
<keyword evidence="3 8" id="KW-0396">Initiation factor</keyword>
<dbReference type="Pfam" id="PF08662">
    <property type="entry name" value="eIF2A"/>
    <property type="match status" value="1"/>
</dbReference>
<comment type="function">
    <text evidence="8">Functions in the early steps of protein synthesis of a small number of specific mRNAs. Acts by directing the binding of methionyl-tRNAi to 40S ribosomal subunits. In contrast to the eIF-2 complex, it binds methionyl-tRNAi to 40S subunits in a codon-dependent manner, whereas the eIF-2 complex binds methionyl-tRNAi to 40S subunits in a GTP-dependent manner.</text>
</comment>
<dbReference type="GO" id="GO:0006417">
    <property type="term" value="P:regulation of translation"/>
    <property type="evidence" value="ECO:0007669"/>
    <property type="project" value="UniProtKB-KW"/>
</dbReference>
<dbReference type="GO" id="GO:0000049">
    <property type="term" value="F:tRNA binding"/>
    <property type="evidence" value="ECO:0007669"/>
    <property type="project" value="UniProtKB-UniRule"/>
</dbReference>
<comment type="caution">
    <text evidence="11">The sequence shown here is derived from an EMBL/GenBank/DDBJ whole genome shotgun (WGS) entry which is preliminary data.</text>
</comment>
<keyword evidence="5" id="KW-0677">Repeat</keyword>
<feature type="domain" description="Translation initiation factor beta propellor-like" evidence="10">
    <location>
        <begin position="215"/>
        <end position="407"/>
    </location>
</feature>
<accession>A0AAD5UMU0</accession>
<sequence length="565" mass="63522">MTTQICFLSNSGLNILNSSDQFKGNTLTFEKDPKNFKYSPNGNFLVVILNSSVQVYAARPTLTLAHEFDITNIIDFSFSPKDNYLSILTRYGNEILIQVKPKGEEEQHKNMTVWDLRTGESVLSFTQKVPDGWNVEWTEDESFCAKLFTQELRIYDSKKFAKGPSQKVKFENISSFSISPGKRPIVAAFFPEKKGSPGACRLYDLTNLNTPLSQKSFYRAETVTFHWNSIGTNVLIFTHTDVDKTGQSYYGETSLYYLSITGNFDCRVEFDHPGPIHDVAWSPNAKEFIVTYGTMPSKTTLFDHRASPIYHLEKAPRNTVKYSPTGRFFFVAGFGNLAGDMDVYERKSFKKVASIAASNSSACEWSPDGRHIMTSILYRRLKVDNGLKIWHYSGVLTHEVETKEMYLVAWRPESASLWPERNANSPIPQGVKPPAPAKAVGKYIPPGARRSANSASIYNRDEIDKGVSPSSPGLSRGRSIPGLNKPQSGKQKPAQQTPQAQPAVNSRQAELEKKVKNINKKLKQIEELKLKRDSGAKMELTQLSKIDTEPALHKELNELFAELKI</sequence>
<keyword evidence="4" id="KW-0853">WD repeat</keyword>
<feature type="compositionally biased region" description="Low complexity" evidence="9">
    <location>
        <begin position="490"/>
        <end position="503"/>
    </location>
</feature>
<evidence type="ECO:0000256" key="6">
    <source>
        <dbReference type="ARBA" id="ARBA00022845"/>
    </source>
</evidence>
<keyword evidence="12" id="KW-1185">Reference proteome</keyword>
<evidence type="ECO:0000256" key="5">
    <source>
        <dbReference type="ARBA" id="ARBA00022737"/>
    </source>
</evidence>
<evidence type="ECO:0000256" key="7">
    <source>
        <dbReference type="ARBA" id="ARBA00022917"/>
    </source>
</evidence>
<keyword evidence="6 8" id="KW-0810">Translation regulation</keyword>
<evidence type="ECO:0000256" key="4">
    <source>
        <dbReference type="ARBA" id="ARBA00022574"/>
    </source>
</evidence>
<dbReference type="GO" id="GO:0043022">
    <property type="term" value="F:ribosome binding"/>
    <property type="evidence" value="ECO:0007669"/>
    <property type="project" value="UniProtKB-UniRule"/>
</dbReference>
<evidence type="ECO:0000259" key="10">
    <source>
        <dbReference type="Pfam" id="PF08662"/>
    </source>
</evidence>
<reference evidence="11" key="1">
    <citation type="submission" date="2020-05" db="EMBL/GenBank/DDBJ databases">
        <title>Phylogenomic resolution of chytrid fungi.</title>
        <authorList>
            <person name="Stajich J.E."/>
            <person name="Amses K."/>
            <person name="Simmons R."/>
            <person name="Seto K."/>
            <person name="Myers J."/>
            <person name="Bonds A."/>
            <person name="Quandt C.A."/>
            <person name="Barry K."/>
            <person name="Liu P."/>
            <person name="Grigoriev I."/>
            <person name="Longcore J.E."/>
            <person name="James T.Y."/>
        </authorList>
    </citation>
    <scope>NUCLEOTIDE SEQUENCE</scope>
    <source>
        <strain evidence="11">PLAUS21</strain>
    </source>
</reference>
<comment type="similarity">
    <text evidence="1 8">Belongs to the WD repeat EIF2A family.</text>
</comment>
<dbReference type="InterPro" id="IPR011387">
    <property type="entry name" value="TIF2A"/>
</dbReference>
<dbReference type="PANTHER" id="PTHR13227:SF0">
    <property type="entry name" value="EUKARYOTIC TRANSLATION INITIATION FACTOR 2A"/>
    <property type="match status" value="1"/>
</dbReference>
<evidence type="ECO:0000313" key="12">
    <source>
        <dbReference type="Proteomes" id="UP001210925"/>
    </source>
</evidence>
<dbReference type="EMBL" id="JADGKB010000021">
    <property type="protein sequence ID" value="KAJ3259073.1"/>
    <property type="molecule type" value="Genomic_DNA"/>
</dbReference>
<dbReference type="AlphaFoldDB" id="A0AAD5UMU0"/>
<evidence type="ECO:0000256" key="2">
    <source>
        <dbReference type="ARBA" id="ARBA00013819"/>
    </source>
</evidence>
<evidence type="ECO:0000256" key="9">
    <source>
        <dbReference type="SAM" id="MobiDB-lite"/>
    </source>
</evidence>
<dbReference type="GO" id="GO:0022627">
    <property type="term" value="C:cytosolic small ribosomal subunit"/>
    <property type="evidence" value="ECO:0007669"/>
    <property type="project" value="TreeGrafter"/>
</dbReference>
<dbReference type="SUPFAM" id="SSF82171">
    <property type="entry name" value="DPP6 N-terminal domain-like"/>
    <property type="match status" value="1"/>
</dbReference>
<dbReference type="PANTHER" id="PTHR13227">
    <property type="entry name" value="EUKARYOTIC TRANSLATION INITIATION FACTOR 2A"/>
    <property type="match status" value="1"/>
</dbReference>
<protein>
    <recommendedName>
        <fullName evidence="2 8">Eukaryotic translation initiation factor 2A</fullName>
        <shortName evidence="8">eIF-2A</shortName>
    </recommendedName>
</protein>
<dbReference type="Proteomes" id="UP001210925">
    <property type="component" value="Unassembled WGS sequence"/>
</dbReference>
<feature type="region of interest" description="Disordered" evidence="9">
    <location>
        <begin position="421"/>
        <end position="509"/>
    </location>
</feature>
<dbReference type="GO" id="GO:0003743">
    <property type="term" value="F:translation initiation factor activity"/>
    <property type="evidence" value="ECO:0007669"/>
    <property type="project" value="UniProtKB-UniRule"/>
</dbReference>
<name>A0AAD5UMU0_9FUNG</name>
<dbReference type="InterPro" id="IPR015943">
    <property type="entry name" value="WD40/YVTN_repeat-like_dom_sf"/>
</dbReference>
<evidence type="ECO:0000313" key="11">
    <source>
        <dbReference type="EMBL" id="KAJ3259073.1"/>
    </source>
</evidence>
<evidence type="ECO:0000256" key="3">
    <source>
        <dbReference type="ARBA" id="ARBA00022540"/>
    </source>
</evidence>
<proteinExistence type="inferred from homology"/>
<evidence type="ECO:0000256" key="8">
    <source>
        <dbReference type="PIRNR" id="PIRNR017222"/>
    </source>
</evidence>
<feature type="compositionally biased region" description="Low complexity" evidence="9">
    <location>
        <begin position="468"/>
        <end position="482"/>
    </location>
</feature>
<dbReference type="InterPro" id="IPR013979">
    <property type="entry name" value="TIF_beta_prop-like"/>
</dbReference>
<keyword evidence="7 8" id="KW-0648">Protein biosynthesis</keyword>
<dbReference type="PIRSF" id="PIRSF017222">
    <property type="entry name" value="eIF2A"/>
    <property type="match status" value="1"/>
</dbReference>
<gene>
    <name evidence="11" type="ORF">HK103_002960</name>
</gene>
<evidence type="ECO:0000256" key="1">
    <source>
        <dbReference type="ARBA" id="ARBA00009573"/>
    </source>
</evidence>